<dbReference type="InterPro" id="IPR055294">
    <property type="entry name" value="FBL60-like"/>
</dbReference>
<protein>
    <submittedName>
        <fullName evidence="3">F-box protein At4g27050-like</fullName>
    </submittedName>
</protein>
<reference evidence="3" key="2">
    <citation type="submission" date="2025-08" db="UniProtKB">
        <authorList>
            <consortium name="RefSeq"/>
        </authorList>
    </citation>
    <scope>IDENTIFICATION</scope>
    <source>
        <tissue evidence="3">Leaf</tissue>
    </source>
</reference>
<dbReference type="InterPro" id="IPR055411">
    <property type="entry name" value="LRR_FXL15/At3g58940/PEG3-like"/>
</dbReference>
<dbReference type="Pfam" id="PF00646">
    <property type="entry name" value="F-box"/>
    <property type="match status" value="1"/>
</dbReference>
<dbReference type="Pfam" id="PF24758">
    <property type="entry name" value="LRR_At5g56370"/>
    <property type="match status" value="1"/>
</dbReference>
<dbReference type="PANTHER" id="PTHR31293:SF12">
    <property type="entry name" value="RNI-LIKE SUPERFAMILY PROTEIN"/>
    <property type="match status" value="1"/>
</dbReference>
<dbReference type="InterPro" id="IPR053781">
    <property type="entry name" value="F-box_AtFBL13-like"/>
</dbReference>
<dbReference type="GeneID" id="104734651"/>
<dbReference type="InterPro" id="IPR001810">
    <property type="entry name" value="F-box_dom"/>
</dbReference>
<dbReference type="InterPro" id="IPR036047">
    <property type="entry name" value="F-box-like_dom_sf"/>
</dbReference>
<organism evidence="2 3">
    <name type="scientific">Camelina sativa</name>
    <name type="common">False flax</name>
    <name type="synonym">Myagrum sativum</name>
    <dbReference type="NCBI Taxonomy" id="90675"/>
    <lineage>
        <taxon>Eukaryota</taxon>
        <taxon>Viridiplantae</taxon>
        <taxon>Streptophyta</taxon>
        <taxon>Embryophyta</taxon>
        <taxon>Tracheophyta</taxon>
        <taxon>Spermatophyta</taxon>
        <taxon>Magnoliopsida</taxon>
        <taxon>eudicotyledons</taxon>
        <taxon>Gunneridae</taxon>
        <taxon>Pentapetalae</taxon>
        <taxon>rosids</taxon>
        <taxon>malvids</taxon>
        <taxon>Brassicales</taxon>
        <taxon>Brassicaceae</taxon>
        <taxon>Camelineae</taxon>
        <taxon>Camelina</taxon>
    </lineage>
</organism>
<accession>A0ABM0V8L2</accession>
<dbReference type="PROSITE" id="PS50181">
    <property type="entry name" value="FBOX"/>
    <property type="match status" value="1"/>
</dbReference>
<sequence length="469" mass="53217">MAAKKKVETCSINSLPDEVLGQILSLFPTKLAAATSVLSKRWRNLLPLVQNLDFDESMVFYPNRASETIGDGGGFLDFVNRTLGLLGDSPIKKFSMKWVSPIDNSQYNHLIRNVLEHGALELDLSSTSIQCIMPEFFFSKTLVKLTLSRGSYDQDSHPPDGVLFPALKTLSLVQVSYGTFGWGDLYDCLLDSCPVLEEVNIFAGDPFDAGGWRKHIWGSTIQRITIFYRFYDLDAHSLVGLDTPRLVYLDYSSYVAEDYQCQLDSLVEARLDLILWKYNDYIPPVDEYYGYDSTKGDAWGDATKLVEAIRNVVTLHLSADSLEVFHCCCESMPEFNNLVTLSFESHEERDWQVLPLLLRKSPNLDTLVLKGLVHKYTKGCGDVCACKRVRKKRKKKISCLLSCGVKVLKVYGYGGSCRELKQMRHFMENLRCLEVVKVQVQVDKQDKKYTDDLMKLLQTASSECKIQFI</sequence>
<dbReference type="PANTHER" id="PTHR31293">
    <property type="entry name" value="RNI-LIKE SUPERFAMILY PROTEIN"/>
    <property type="match status" value="1"/>
</dbReference>
<evidence type="ECO:0000259" key="1">
    <source>
        <dbReference type="PROSITE" id="PS50181"/>
    </source>
</evidence>
<dbReference type="Proteomes" id="UP000694864">
    <property type="component" value="Chromosome 13"/>
</dbReference>
<evidence type="ECO:0000313" key="3">
    <source>
        <dbReference type="RefSeq" id="XP_010452572.1"/>
    </source>
</evidence>
<feature type="domain" description="F-box" evidence="1">
    <location>
        <begin position="9"/>
        <end position="57"/>
    </location>
</feature>
<gene>
    <name evidence="3" type="primary">LOC104734651</name>
</gene>
<evidence type="ECO:0000313" key="2">
    <source>
        <dbReference type="Proteomes" id="UP000694864"/>
    </source>
</evidence>
<proteinExistence type="predicted"/>
<dbReference type="RefSeq" id="XP_010452572.1">
    <property type="nucleotide sequence ID" value="XM_010454270.2"/>
</dbReference>
<dbReference type="Gene3D" id="1.20.1280.50">
    <property type="match status" value="1"/>
</dbReference>
<keyword evidence="2" id="KW-1185">Reference proteome</keyword>
<dbReference type="SUPFAM" id="SSF81383">
    <property type="entry name" value="F-box domain"/>
    <property type="match status" value="1"/>
</dbReference>
<dbReference type="InterPro" id="IPR006566">
    <property type="entry name" value="FBD"/>
</dbReference>
<dbReference type="SMART" id="SM00579">
    <property type="entry name" value="FBD"/>
    <property type="match status" value="1"/>
</dbReference>
<dbReference type="CDD" id="cd22160">
    <property type="entry name" value="F-box_AtFBL13-like"/>
    <property type="match status" value="1"/>
</dbReference>
<name>A0ABM0V8L2_CAMSA</name>
<reference evidence="2" key="1">
    <citation type="journal article" date="2014" name="Nat. Commun.">
        <title>The emerging biofuel crop Camelina sativa retains a highly undifferentiated hexaploid genome structure.</title>
        <authorList>
            <person name="Kagale S."/>
            <person name="Koh C."/>
            <person name="Nixon J."/>
            <person name="Bollina V."/>
            <person name="Clarke W.E."/>
            <person name="Tuteja R."/>
            <person name="Spillane C."/>
            <person name="Robinson S.J."/>
            <person name="Links M.G."/>
            <person name="Clarke C."/>
            <person name="Higgins E.E."/>
            <person name="Huebert T."/>
            <person name="Sharpe A.G."/>
            <person name="Parkin I.A."/>
        </authorList>
    </citation>
    <scope>NUCLEOTIDE SEQUENCE [LARGE SCALE GENOMIC DNA]</scope>
    <source>
        <strain evidence="2">cv. DH55</strain>
    </source>
</reference>
<dbReference type="SUPFAM" id="SSF52047">
    <property type="entry name" value="RNI-like"/>
    <property type="match status" value="1"/>
</dbReference>